<name>I4F5H7_MODI5</name>
<dbReference type="OrthoDB" id="1115140at2"/>
<evidence type="ECO:0000256" key="1">
    <source>
        <dbReference type="ARBA" id="ARBA00022692"/>
    </source>
</evidence>
<evidence type="ECO:0000256" key="4">
    <source>
        <dbReference type="ARBA" id="ARBA00029447"/>
    </source>
</evidence>
<dbReference type="Proteomes" id="UP000006461">
    <property type="component" value="Chromosome"/>
</dbReference>
<dbReference type="SMART" id="SM00283">
    <property type="entry name" value="MA"/>
    <property type="match status" value="1"/>
</dbReference>
<dbReference type="GO" id="GO:0016020">
    <property type="term" value="C:membrane"/>
    <property type="evidence" value="ECO:0007669"/>
    <property type="project" value="InterPro"/>
</dbReference>
<gene>
    <name evidence="9" type="ordered locus">MODMU_5520</name>
</gene>
<dbReference type="SUPFAM" id="SSF58104">
    <property type="entry name" value="Methyl-accepting chemotaxis protein (MCP) signaling domain"/>
    <property type="match status" value="1"/>
</dbReference>
<dbReference type="STRING" id="477641.MODMU_5520"/>
<dbReference type="PROSITE" id="PS50885">
    <property type="entry name" value="HAMP"/>
    <property type="match status" value="1"/>
</dbReference>
<keyword evidence="10" id="KW-1185">Reference proteome</keyword>
<evidence type="ECO:0000256" key="3">
    <source>
        <dbReference type="ARBA" id="ARBA00023224"/>
    </source>
</evidence>
<dbReference type="Gene3D" id="1.10.287.950">
    <property type="entry name" value="Methyl-accepting chemotaxis protein"/>
    <property type="match status" value="1"/>
</dbReference>
<dbReference type="CDD" id="cd06225">
    <property type="entry name" value="HAMP"/>
    <property type="match status" value="1"/>
</dbReference>
<comment type="similarity">
    <text evidence="4">Belongs to the methyl-accepting chemotaxis (MCP) protein family.</text>
</comment>
<keyword evidence="6" id="KW-0472">Membrane</keyword>
<dbReference type="PANTHER" id="PTHR32089">
    <property type="entry name" value="METHYL-ACCEPTING CHEMOTAXIS PROTEIN MCPB"/>
    <property type="match status" value="1"/>
</dbReference>
<dbReference type="InterPro" id="IPR024478">
    <property type="entry name" value="HlyB_4HB_MCP"/>
</dbReference>
<evidence type="ECO:0000256" key="5">
    <source>
        <dbReference type="PROSITE-ProRule" id="PRU00284"/>
    </source>
</evidence>
<protein>
    <submittedName>
        <fullName evidence="9">Methyl-accepting chemotaxis protein</fullName>
    </submittedName>
</protein>
<dbReference type="SMART" id="SM00304">
    <property type="entry name" value="HAMP"/>
    <property type="match status" value="1"/>
</dbReference>
<feature type="transmembrane region" description="Helical" evidence="6">
    <location>
        <begin position="199"/>
        <end position="219"/>
    </location>
</feature>
<evidence type="ECO:0000256" key="2">
    <source>
        <dbReference type="ARBA" id="ARBA00022989"/>
    </source>
</evidence>
<dbReference type="PANTHER" id="PTHR32089:SF112">
    <property type="entry name" value="LYSOZYME-LIKE PROTEIN-RELATED"/>
    <property type="match status" value="1"/>
</dbReference>
<dbReference type="EMBL" id="FO203431">
    <property type="protein sequence ID" value="CCH90890.1"/>
    <property type="molecule type" value="Genomic_DNA"/>
</dbReference>
<evidence type="ECO:0000259" key="8">
    <source>
        <dbReference type="PROSITE" id="PS50885"/>
    </source>
</evidence>
<evidence type="ECO:0000313" key="10">
    <source>
        <dbReference type="Proteomes" id="UP000006461"/>
    </source>
</evidence>
<dbReference type="PROSITE" id="PS50111">
    <property type="entry name" value="CHEMOTAXIS_TRANSDUC_2"/>
    <property type="match status" value="1"/>
</dbReference>
<organism evidence="9 10">
    <name type="scientific">Modestobacter italicus (strain DSM 44449 / CECT 9708 / BC 501)</name>
    <dbReference type="NCBI Taxonomy" id="2732864"/>
    <lineage>
        <taxon>Bacteria</taxon>
        <taxon>Bacillati</taxon>
        <taxon>Actinomycetota</taxon>
        <taxon>Actinomycetes</taxon>
        <taxon>Geodermatophilales</taxon>
        <taxon>Geodermatophilaceae</taxon>
        <taxon>Modestobacter</taxon>
    </lineage>
</organism>
<keyword evidence="3 5" id="KW-0807">Transducer</keyword>
<accession>I4F5H7</accession>
<keyword evidence="2 6" id="KW-1133">Transmembrane helix</keyword>
<feature type="domain" description="Methyl-accepting transducer" evidence="7">
    <location>
        <begin position="277"/>
        <end position="520"/>
    </location>
</feature>
<sequence>MSNAALPTRRSGWFADRSIGVKIGAVLTLLAVVVLGTNVLSIARMHDMRAVQEEIYTENLKPLNSLAAVQRAVAAYRSRVLQYPVYTVADRPEITSQAQEKLADLQTASDDYSPFIVDQQAWDTFESTFQQLVQLNQTQMVPAADAGDLATFGFLYKNTAAEIISTFSQALEDEGIAQADVAAQRNDDAEAAVSSAVRIVVITAVVGLLVAAGLALLVIRRILSTVRSVQTSVEAMAAGDLTVLPTVRDRDEIGRMAASLASAQENLRSVMSAVVASSDAVAAASEELSASSAQISASAEETSAQSGVVSAAAEEVSRNVATVAAGAEEMGASIREISQNANEAARVAAQAVAEAETTNATVVKLGDSSREIGNVVKVITSIAEQTNLLALNATIEAARAGEAGKGFAVVANEVKELAQETARATEDIARRVEAIQGDTSGAVSAIGRISEIIGSINDYQLTIASAVEEQTATTNEMSRSVQEAAGGSTEIATNITGVSTAASSTTQALGQTRQAVDELSRMASDLRTTVARFTY</sequence>
<dbReference type="AlphaFoldDB" id="I4F5H7"/>
<dbReference type="KEGG" id="mmar:MODMU_5520"/>
<proteinExistence type="inferred from homology"/>
<evidence type="ECO:0000259" key="7">
    <source>
        <dbReference type="PROSITE" id="PS50111"/>
    </source>
</evidence>
<dbReference type="InterPro" id="IPR003660">
    <property type="entry name" value="HAMP_dom"/>
</dbReference>
<dbReference type="Pfam" id="PF00672">
    <property type="entry name" value="HAMP"/>
    <property type="match status" value="1"/>
</dbReference>
<dbReference type="HOGENOM" id="CLU_000445_107_27_11"/>
<feature type="domain" description="HAMP" evidence="8">
    <location>
        <begin position="220"/>
        <end position="272"/>
    </location>
</feature>
<dbReference type="eggNOG" id="COG0840">
    <property type="taxonomic scope" value="Bacteria"/>
</dbReference>
<dbReference type="GO" id="GO:0007165">
    <property type="term" value="P:signal transduction"/>
    <property type="evidence" value="ECO:0007669"/>
    <property type="project" value="UniProtKB-KW"/>
</dbReference>
<evidence type="ECO:0000256" key="6">
    <source>
        <dbReference type="SAM" id="Phobius"/>
    </source>
</evidence>
<dbReference type="OMA" id="KARWARI"/>
<dbReference type="InterPro" id="IPR004089">
    <property type="entry name" value="MCPsignal_dom"/>
</dbReference>
<dbReference type="Pfam" id="PF00015">
    <property type="entry name" value="MCPsignal"/>
    <property type="match status" value="1"/>
</dbReference>
<reference evidence="9 10" key="1">
    <citation type="journal article" date="2012" name="J. Bacteriol.">
        <title>Genome Sequence of Radiation-Resistant Modestobacter marinus Strain BC501, a Representative Actinobacterium That Thrives on Calcareous Stone Surfaces.</title>
        <authorList>
            <person name="Normand P."/>
            <person name="Gury J."/>
            <person name="Pujic P."/>
            <person name="Chouaia B."/>
            <person name="Crotti E."/>
            <person name="Brusetti L."/>
            <person name="Daffonchio D."/>
            <person name="Vacherie B."/>
            <person name="Barbe V."/>
            <person name="Medigue C."/>
            <person name="Calteau A."/>
            <person name="Ghodhbane-Gtari F."/>
            <person name="Essoussi I."/>
            <person name="Nouioui I."/>
            <person name="Abbassi-Ghozzi I."/>
            <person name="Gtari M."/>
        </authorList>
    </citation>
    <scope>NUCLEOTIDE SEQUENCE [LARGE SCALE GENOMIC DNA]</scope>
    <source>
        <strain evidence="10">BC 501</strain>
    </source>
</reference>
<dbReference type="Pfam" id="PF12729">
    <property type="entry name" value="4HB_MCP_1"/>
    <property type="match status" value="1"/>
</dbReference>
<feature type="transmembrane region" description="Helical" evidence="6">
    <location>
        <begin position="20"/>
        <end position="40"/>
    </location>
</feature>
<evidence type="ECO:0000313" key="9">
    <source>
        <dbReference type="EMBL" id="CCH90890.1"/>
    </source>
</evidence>
<keyword evidence="1 6" id="KW-0812">Transmembrane</keyword>